<dbReference type="Gramene" id="KRH65872">
    <property type="protein sequence ID" value="KRH65872"/>
    <property type="gene ID" value="GLYMA_03G067600"/>
</dbReference>
<evidence type="ECO:0008006" key="5">
    <source>
        <dbReference type="Google" id="ProtNLM"/>
    </source>
</evidence>
<reference evidence="2 3" key="1">
    <citation type="journal article" date="2010" name="Nature">
        <title>Genome sequence of the palaeopolyploid soybean.</title>
        <authorList>
            <person name="Schmutz J."/>
            <person name="Cannon S.B."/>
            <person name="Schlueter J."/>
            <person name="Ma J."/>
            <person name="Mitros T."/>
            <person name="Nelson W."/>
            <person name="Hyten D.L."/>
            <person name="Song Q."/>
            <person name="Thelen J.J."/>
            <person name="Cheng J."/>
            <person name="Xu D."/>
            <person name="Hellsten U."/>
            <person name="May G.D."/>
            <person name="Yu Y."/>
            <person name="Sakurai T."/>
            <person name="Umezawa T."/>
            <person name="Bhattacharyya M.K."/>
            <person name="Sandhu D."/>
            <person name="Valliyodan B."/>
            <person name="Lindquist E."/>
            <person name="Peto M."/>
            <person name="Grant D."/>
            <person name="Shu S."/>
            <person name="Goodstein D."/>
            <person name="Barry K."/>
            <person name="Futrell-Griggs M."/>
            <person name="Abernathy B."/>
            <person name="Du J."/>
            <person name="Tian Z."/>
            <person name="Zhu L."/>
            <person name="Gill N."/>
            <person name="Joshi T."/>
            <person name="Libault M."/>
            <person name="Sethuraman A."/>
            <person name="Zhang X.-C."/>
            <person name="Shinozaki K."/>
            <person name="Nguyen H.T."/>
            <person name="Wing R.A."/>
            <person name="Cregan P."/>
            <person name="Specht J."/>
            <person name="Grimwood J."/>
            <person name="Rokhsar D."/>
            <person name="Stacey G."/>
            <person name="Shoemaker R.C."/>
            <person name="Jackson S.A."/>
        </authorList>
    </citation>
    <scope>NUCLEOTIDE SEQUENCE</scope>
    <source>
        <strain evidence="3">cv. Williams 82</strain>
        <tissue evidence="2">Callus</tissue>
    </source>
</reference>
<organism evidence="2">
    <name type="scientific">Glycine max</name>
    <name type="common">Soybean</name>
    <name type="synonym">Glycine hispida</name>
    <dbReference type="NCBI Taxonomy" id="3847"/>
    <lineage>
        <taxon>Eukaryota</taxon>
        <taxon>Viridiplantae</taxon>
        <taxon>Streptophyta</taxon>
        <taxon>Embryophyta</taxon>
        <taxon>Tracheophyta</taxon>
        <taxon>Spermatophyta</taxon>
        <taxon>Magnoliopsida</taxon>
        <taxon>eudicotyledons</taxon>
        <taxon>Gunneridae</taxon>
        <taxon>Pentapetalae</taxon>
        <taxon>rosids</taxon>
        <taxon>fabids</taxon>
        <taxon>Fabales</taxon>
        <taxon>Fabaceae</taxon>
        <taxon>Papilionoideae</taxon>
        <taxon>50 kb inversion clade</taxon>
        <taxon>NPAAA clade</taxon>
        <taxon>indigoferoid/millettioid clade</taxon>
        <taxon>Phaseoleae</taxon>
        <taxon>Glycine</taxon>
        <taxon>Glycine subgen. Soja</taxon>
    </lineage>
</organism>
<protein>
    <recommendedName>
        <fullName evidence="5">No apical meristem-associated C-terminal domain-containing protein</fullName>
    </recommendedName>
</protein>
<evidence type="ECO:0000313" key="2">
    <source>
        <dbReference type="EMBL" id="KRH65872.1"/>
    </source>
</evidence>
<dbReference type="EnsemblPlants" id="KRH65872">
    <property type="protein sequence ID" value="KRH65872"/>
    <property type="gene ID" value="GLYMA_03G067600"/>
</dbReference>
<reference evidence="3" key="2">
    <citation type="submission" date="2018-02" db="UniProtKB">
        <authorList>
            <consortium name="EnsemblPlants"/>
        </authorList>
    </citation>
    <scope>IDENTIFICATION</scope>
    <source>
        <strain evidence="3">Williams 82</strain>
    </source>
</reference>
<evidence type="ECO:0000313" key="3">
    <source>
        <dbReference type="EnsemblPlants" id="KRH65872"/>
    </source>
</evidence>
<feature type="region of interest" description="Disordered" evidence="1">
    <location>
        <begin position="111"/>
        <end position="140"/>
    </location>
</feature>
<dbReference type="PANTHER" id="PTHR45023">
    <property type="match status" value="1"/>
</dbReference>
<dbReference type="AlphaFoldDB" id="A0A0R0KFP2"/>
<dbReference type="STRING" id="3847.A0A0R0KFP2"/>
<keyword evidence="4" id="KW-1185">Reference proteome</keyword>
<accession>A0A0R0KFP2</accession>
<evidence type="ECO:0000313" key="4">
    <source>
        <dbReference type="Proteomes" id="UP000008827"/>
    </source>
</evidence>
<gene>
    <name evidence="2" type="ORF">GLYMA_03G067600</name>
</gene>
<dbReference type="OMA" id="MKVAINE"/>
<sequence>MDPIVGDCQSRDYFWLIVTKYYNNFCGNLQERKLNQMKSRWQKINVGVQKFKGHYKQAVDLKKNGYTKNDVMIHAYAIWKKDKGSNFTSEHAWRLLKDKPKWGSKNLWRKKKNEGRRRKKGKSCDTRPMGQKAAKRKIKRKEAAMSSSIVDLSIMKVAINEKIVVNKRIAEAKETENIAVLYEILVKNTSTMSEE</sequence>
<dbReference type="PANTHER" id="PTHR45023:SF4">
    <property type="entry name" value="GLYCINE-RICH PROTEIN-RELATED"/>
    <property type="match status" value="1"/>
</dbReference>
<name>A0A0R0KFP2_SOYBN</name>
<dbReference type="Proteomes" id="UP000008827">
    <property type="component" value="Chromosome 3"/>
</dbReference>
<reference evidence="2" key="3">
    <citation type="submission" date="2018-07" db="EMBL/GenBank/DDBJ databases">
        <title>WGS assembly of Glycine max.</title>
        <authorList>
            <person name="Schmutz J."/>
            <person name="Cannon S."/>
            <person name="Schlueter J."/>
            <person name="Ma J."/>
            <person name="Mitros T."/>
            <person name="Nelson W."/>
            <person name="Hyten D."/>
            <person name="Song Q."/>
            <person name="Thelen J."/>
            <person name="Cheng J."/>
            <person name="Xu D."/>
            <person name="Hellsten U."/>
            <person name="May G."/>
            <person name="Yu Y."/>
            <person name="Sakurai T."/>
            <person name="Umezawa T."/>
            <person name="Bhattacharyya M."/>
            <person name="Sandhu D."/>
            <person name="Valliyodan B."/>
            <person name="Lindquist E."/>
            <person name="Peto M."/>
            <person name="Grant D."/>
            <person name="Shu S."/>
            <person name="Goodstein D."/>
            <person name="Barry K."/>
            <person name="Futrell-Griggs M."/>
            <person name="Abernathy B."/>
            <person name="Du J."/>
            <person name="Tian Z."/>
            <person name="Zhu L."/>
            <person name="Gill N."/>
            <person name="Joshi T."/>
            <person name="Libault M."/>
            <person name="Sethuraman A."/>
            <person name="Zhang X."/>
            <person name="Shinozaki K."/>
            <person name="Nguyen H."/>
            <person name="Wing R."/>
            <person name="Cregan P."/>
            <person name="Specht J."/>
            <person name="Grimwood J."/>
            <person name="Rokhsar D."/>
            <person name="Stacey G."/>
            <person name="Shoemaker R."/>
            <person name="Jackson S."/>
        </authorList>
    </citation>
    <scope>NUCLEOTIDE SEQUENCE</scope>
    <source>
        <tissue evidence="2">Callus</tissue>
    </source>
</reference>
<evidence type="ECO:0000256" key="1">
    <source>
        <dbReference type="SAM" id="MobiDB-lite"/>
    </source>
</evidence>
<dbReference type="EMBL" id="CM000836">
    <property type="protein sequence ID" value="KRH65872.1"/>
    <property type="molecule type" value="Genomic_DNA"/>
</dbReference>
<proteinExistence type="predicted"/>
<dbReference type="InParanoid" id="A0A0R0KFP2"/>
<feature type="compositionally biased region" description="Basic residues" evidence="1">
    <location>
        <begin position="111"/>
        <end position="121"/>
    </location>
</feature>